<evidence type="ECO:0000256" key="2">
    <source>
        <dbReference type="PROSITE-ProRule" id="PRU00335"/>
    </source>
</evidence>
<evidence type="ECO:0000259" key="3">
    <source>
        <dbReference type="PROSITE" id="PS50977"/>
    </source>
</evidence>
<protein>
    <submittedName>
        <fullName evidence="4">TetR/AcrR family transcriptional regulator</fullName>
    </submittedName>
</protein>
<dbReference type="Gene3D" id="1.10.357.10">
    <property type="entry name" value="Tetracycline Repressor, domain 2"/>
    <property type="match status" value="1"/>
</dbReference>
<dbReference type="EMBL" id="JBHLWV010000030">
    <property type="protein sequence ID" value="MFC0316397.1"/>
    <property type="molecule type" value="Genomic_DNA"/>
</dbReference>
<feature type="domain" description="HTH tetR-type" evidence="3">
    <location>
        <begin position="1"/>
        <end position="60"/>
    </location>
</feature>
<evidence type="ECO:0000313" key="5">
    <source>
        <dbReference type="Proteomes" id="UP001589783"/>
    </source>
</evidence>
<dbReference type="PROSITE" id="PS50977">
    <property type="entry name" value="HTH_TETR_2"/>
    <property type="match status" value="1"/>
</dbReference>
<keyword evidence="1 2" id="KW-0238">DNA-binding</keyword>
<dbReference type="SUPFAM" id="SSF46689">
    <property type="entry name" value="Homeodomain-like"/>
    <property type="match status" value="1"/>
</dbReference>
<dbReference type="InterPro" id="IPR009057">
    <property type="entry name" value="Homeodomain-like_sf"/>
</dbReference>
<evidence type="ECO:0000256" key="1">
    <source>
        <dbReference type="ARBA" id="ARBA00023125"/>
    </source>
</evidence>
<evidence type="ECO:0000313" key="4">
    <source>
        <dbReference type="EMBL" id="MFC0316397.1"/>
    </source>
</evidence>
<dbReference type="Proteomes" id="UP001589783">
    <property type="component" value="Unassembled WGS sequence"/>
</dbReference>
<sequence length="190" mass="20726">MDRDRLIEVGVGLISSVGAKALSLTSVARQAGVARATAYRMFGGRDALVSAIVQRELALVAVKVREWGADEPDIATRVHVRAVESLRYIRQHEALQYVLTREPEEIVGALVLSPDAKGPSLIDMIVDVTLPEIGEDEAALLYPDPRGAIELMIRIAYSCMLVPRGHLTDEQIADLTVRAVIRDSDSATIR</sequence>
<comment type="caution">
    <text evidence="4">The sequence shown here is derived from an EMBL/GenBank/DDBJ whole genome shotgun (WGS) entry which is preliminary data.</text>
</comment>
<dbReference type="Pfam" id="PF00440">
    <property type="entry name" value="TetR_N"/>
    <property type="match status" value="1"/>
</dbReference>
<name>A0ABV6HBZ4_9ACTN</name>
<gene>
    <name evidence="4" type="ORF">ACFFJD_16235</name>
</gene>
<reference evidence="4 5" key="1">
    <citation type="submission" date="2024-09" db="EMBL/GenBank/DDBJ databases">
        <authorList>
            <person name="Sun Q."/>
            <person name="Mori K."/>
        </authorList>
    </citation>
    <scope>NUCLEOTIDE SEQUENCE [LARGE SCALE GENOMIC DNA]</scope>
    <source>
        <strain evidence="4 5">CCM 7957</strain>
    </source>
</reference>
<proteinExistence type="predicted"/>
<dbReference type="RefSeq" id="WP_382366045.1">
    <property type="nucleotide sequence ID" value="NZ_JBHLWV010000030.1"/>
</dbReference>
<accession>A0ABV6HBZ4</accession>
<keyword evidence="5" id="KW-1185">Reference proteome</keyword>
<dbReference type="InterPro" id="IPR001647">
    <property type="entry name" value="HTH_TetR"/>
</dbReference>
<organism evidence="4 5">
    <name type="scientific">Gordonia phosphorivorans</name>
    <dbReference type="NCBI Taxonomy" id="1056982"/>
    <lineage>
        <taxon>Bacteria</taxon>
        <taxon>Bacillati</taxon>
        <taxon>Actinomycetota</taxon>
        <taxon>Actinomycetes</taxon>
        <taxon>Mycobacteriales</taxon>
        <taxon>Gordoniaceae</taxon>
        <taxon>Gordonia</taxon>
    </lineage>
</organism>
<feature type="DNA-binding region" description="H-T-H motif" evidence="2">
    <location>
        <begin position="23"/>
        <end position="42"/>
    </location>
</feature>